<feature type="compositionally biased region" description="Low complexity" evidence="1">
    <location>
        <begin position="238"/>
        <end position="254"/>
    </location>
</feature>
<keyword evidence="3" id="KW-1185">Reference proteome</keyword>
<organism evidence="2 3">
    <name type="scientific">Cutaneotrichosporon spelunceum</name>
    <dbReference type="NCBI Taxonomy" id="1672016"/>
    <lineage>
        <taxon>Eukaryota</taxon>
        <taxon>Fungi</taxon>
        <taxon>Dikarya</taxon>
        <taxon>Basidiomycota</taxon>
        <taxon>Agaricomycotina</taxon>
        <taxon>Tremellomycetes</taxon>
        <taxon>Trichosporonales</taxon>
        <taxon>Trichosporonaceae</taxon>
        <taxon>Cutaneotrichosporon</taxon>
    </lineage>
</organism>
<feature type="region of interest" description="Disordered" evidence="1">
    <location>
        <begin position="654"/>
        <end position="673"/>
    </location>
</feature>
<feature type="compositionally biased region" description="Basic and acidic residues" evidence="1">
    <location>
        <begin position="139"/>
        <end position="161"/>
    </location>
</feature>
<dbReference type="AlphaFoldDB" id="A0AAD3YC35"/>
<accession>A0AAD3YC35</accession>
<feature type="compositionally biased region" description="Low complexity" evidence="1">
    <location>
        <begin position="266"/>
        <end position="283"/>
    </location>
</feature>
<feature type="region of interest" description="Disordered" evidence="1">
    <location>
        <begin position="71"/>
        <end position="351"/>
    </location>
</feature>
<feature type="compositionally biased region" description="Low complexity" evidence="1">
    <location>
        <begin position="549"/>
        <end position="559"/>
    </location>
</feature>
<reference evidence="2" key="1">
    <citation type="journal article" date="2023" name="BMC Genomics">
        <title>Chromosome-level genome assemblies of Cutaneotrichosporon spp. (Trichosporonales, Basidiomycota) reveal imbalanced evolution between nucleotide sequences and chromosome synteny.</title>
        <authorList>
            <person name="Kobayashi Y."/>
            <person name="Kayamori A."/>
            <person name="Aoki K."/>
            <person name="Shiwa Y."/>
            <person name="Matsutani M."/>
            <person name="Fujita N."/>
            <person name="Sugita T."/>
            <person name="Iwasaki W."/>
            <person name="Tanaka N."/>
            <person name="Takashima M."/>
        </authorList>
    </citation>
    <scope>NUCLEOTIDE SEQUENCE</scope>
    <source>
        <strain evidence="2">HIS016</strain>
    </source>
</reference>
<evidence type="ECO:0000256" key="1">
    <source>
        <dbReference type="SAM" id="MobiDB-lite"/>
    </source>
</evidence>
<evidence type="ECO:0000313" key="3">
    <source>
        <dbReference type="Proteomes" id="UP001222932"/>
    </source>
</evidence>
<evidence type="ECO:0000313" key="2">
    <source>
        <dbReference type="EMBL" id="GMK56424.1"/>
    </source>
</evidence>
<proteinExistence type="predicted"/>
<gene>
    <name evidence="2" type="ORF">CspeluHIS016_0302640</name>
</gene>
<comment type="caution">
    <text evidence="2">The sequence shown here is derived from an EMBL/GenBank/DDBJ whole genome shotgun (WGS) entry which is preliminary data.</text>
</comment>
<feature type="compositionally biased region" description="Pro residues" evidence="1">
    <location>
        <begin position="560"/>
        <end position="569"/>
    </location>
</feature>
<feature type="region of interest" description="Disordered" evidence="1">
    <location>
        <begin position="1"/>
        <end position="23"/>
    </location>
</feature>
<reference evidence="2" key="2">
    <citation type="submission" date="2023-06" db="EMBL/GenBank/DDBJ databases">
        <authorList>
            <person name="Kobayashi Y."/>
            <person name="Kayamori A."/>
            <person name="Aoki K."/>
            <person name="Shiwa Y."/>
            <person name="Fujita N."/>
            <person name="Sugita T."/>
            <person name="Iwasaki W."/>
            <person name="Tanaka N."/>
            <person name="Takashima M."/>
        </authorList>
    </citation>
    <scope>NUCLEOTIDE SEQUENCE</scope>
    <source>
        <strain evidence="2">HIS016</strain>
    </source>
</reference>
<sequence length="702" mass="72972">MDQHTRLFSSSQPQSQPPLSSSSRVVGFFSKLLQQSRPEVVECKSEPMPSYSTPTRASLAKDMRVEMATKENIPPVGSSQWYGSTASSASDTTHASLHACPKRTVQRALTPVEHTVSRPASAPANTLSLTRAAEVGSDEALRRPLSELSKAEVTARRRESKSNSSASTKSPMSTKSAPSIRSLPSAKSPLSTKSAVSTKTAVSNKSALSTKGTPVKMPKTECVHKTRSLKPSTPSPVPSYAAPTSASRASATPAMRRHAKITAATSSPSKLSVPSPAKPAPAVRPRRNTLNKTPKSLRVSTAYNPSDKGSPSRRAEAWALTTAVPSSPRRRCSATPSAQDPLRSPLSPKLPGARTLKAVEHARAKLAGDKAAMRDAKVALEIGIQHGQSPATLRVVTLSKIGANDTPRRTAHMTPAAVGTVSMPTKRALSTLQAKAGAKREARALLKASRNRVNGNAMELIAAAQAVLGGAVRDLEESRSPEESRSAPNPLEAAPEAVCCKCRGSLAEAESSASMPSETILIPSSPPRPAIPPFLAGLESLAAQLARRRSSLSPLGPGLPSAPPPPTPPSALRAANAPIAGSVAADPKPMQALLHATPAMLQAAVQGLKHVDAAHLPVPSAGALKPADADVPTTSQAATVTSGTATVSALPVSTGLRLPPAETTSPDHDTPRLAPADMIRNARFGLKPVGNAHGAAVRNARR</sequence>
<feature type="compositionally biased region" description="Basic and acidic residues" evidence="1">
    <location>
        <begin position="473"/>
        <end position="485"/>
    </location>
</feature>
<dbReference type="Proteomes" id="UP001222932">
    <property type="component" value="Unassembled WGS sequence"/>
</dbReference>
<feature type="compositionally biased region" description="Low complexity" evidence="1">
    <location>
        <begin position="9"/>
        <end position="23"/>
    </location>
</feature>
<name>A0AAD3YC35_9TREE</name>
<protein>
    <submittedName>
        <fullName evidence="2">Uncharacterized protein</fullName>
    </submittedName>
</protein>
<feature type="compositionally biased region" description="Polar residues" evidence="1">
    <location>
        <begin position="290"/>
        <end position="309"/>
    </location>
</feature>
<feature type="compositionally biased region" description="Polar residues" evidence="1">
    <location>
        <begin position="188"/>
        <end position="212"/>
    </location>
</feature>
<feature type="compositionally biased region" description="Low complexity" evidence="1">
    <location>
        <begin position="84"/>
        <end position="96"/>
    </location>
</feature>
<feature type="compositionally biased region" description="Low complexity" evidence="1">
    <location>
        <begin position="162"/>
        <end position="179"/>
    </location>
</feature>
<feature type="region of interest" description="Disordered" evidence="1">
    <location>
        <begin position="473"/>
        <end position="493"/>
    </location>
</feature>
<feature type="region of interest" description="Disordered" evidence="1">
    <location>
        <begin position="549"/>
        <end position="569"/>
    </location>
</feature>
<dbReference type="EMBL" id="BTCM01000003">
    <property type="protein sequence ID" value="GMK56424.1"/>
    <property type="molecule type" value="Genomic_DNA"/>
</dbReference>